<dbReference type="EnsemblMetazoa" id="AAEL018107-RB">
    <property type="protein sequence ID" value="AAEL018107-PB"/>
    <property type="gene ID" value="AAEL018107"/>
</dbReference>
<dbReference type="GO" id="GO:0005549">
    <property type="term" value="F:odorant binding"/>
    <property type="evidence" value="ECO:0007669"/>
    <property type="project" value="InterPro"/>
</dbReference>
<keyword evidence="6" id="KW-0472">Membrane</keyword>
<reference evidence="9" key="2">
    <citation type="submission" date="2020-08" db="UniProtKB">
        <authorList>
            <consortium name="EnsemblMetazoa"/>
        </authorList>
    </citation>
    <scope>IDENTIFICATION</scope>
    <source>
        <strain evidence="9">LVP_AGWG</strain>
    </source>
</reference>
<reference evidence="9 10" key="1">
    <citation type="submission" date="2017-06" db="EMBL/GenBank/DDBJ databases">
        <title>Aedes aegypti genome working group (AGWG) sequencing and assembly.</title>
        <authorList>
            <consortium name="Aedes aegypti Genome Working Group (AGWG)"/>
            <person name="Matthews B.J."/>
        </authorList>
    </citation>
    <scope>NUCLEOTIDE SEQUENCE [LARGE SCALE GENOMIC DNA]</scope>
    <source>
        <strain evidence="9 10">LVP_AGWG</strain>
    </source>
</reference>
<dbReference type="GO" id="GO:0004984">
    <property type="term" value="F:olfactory receptor activity"/>
    <property type="evidence" value="ECO:0007669"/>
    <property type="project" value="InterPro"/>
</dbReference>
<comment type="subcellular location">
    <subcellularLocation>
        <location evidence="1">Membrane</location>
        <topology evidence="1">Multi-pass membrane protein</topology>
    </subcellularLocation>
</comment>
<dbReference type="InParanoid" id="A0A6R8GKW9"/>
<evidence type="ECO:0000256" key="1">
    <source>
        <dbReference type="ARBA" id="ARBA00004141"/>
    </source>
</evidence>
<keyword evidence="10" id="KW-1185">Reference proteome</keyword>
<keyword evidence="4" id="KW-0552">Olfaction</keyword>
<dbReference type="GO" id="GO:0007165">
    <property type="term" value="P:signal transduction"/>
    <property type="evidence" value="ECO:0007669"/>
    <property type="project" value="UniProtKB-KW"/>
</dbReference>
<dbReference type="Pfam" id="PF02949">
    <property type="entry name" value="7tm_6"/>
    <property type="match status" value="1"/>
</dbReference>
<keyword evidence="5" id="KW-1133">Transmembrane helix</keyword>
<evidence type="ECO:0000256" key="3">
    <source>
        <dbReference type="ARBA" id="ARBA00022692"/>
    </source>
</evidence>
<dbReference type="Proteomes" id="UP000008820">
    <property type="component" value="Chromosome 3"/>
</dbReference>
<organism evidence="9 10">
    <name type="scientific">Aedes aegypti</name>
    <name type="common">Yellowfever mosquito</name>
    <name type="synonym">Culex aegypti</name>
    <dbReference type="NCBI Taxonomy" id="7159"/>
    <lineage>
        <taxon>Eukaryota</taxon>
        <taxon>Metazoa</taxon>
        <taxon>Ecdysozoa</taxon>
        <taxon>Arthropoda</taxon>
        <taxon>Hexapoda</taxon>
        <taxon>Insecta</taxon>
        <taxon>Pterygota</taxon>
        <taxon>Neoptera</taxon>
        <taxon>Endopterygota</taxon>
        <taxon>Diptera</taxon>
        <taxon>Nematocera</taxon>
        <taxon>Culicoidea</taxon>
        <taxon>Culicidae</taxon>
        <taxon>Culicinae</taxon>
        <taxon>Aedini</taxon>
        <taxon>Aedes</taxon>
        <taxon>Stegomyia</taxon>
    </lineage>
</organism>
<evidence type="ECO:0000256" key="4">
    <source>
        <dbReference type="ARBA" id="ARBA00022725"/>
    </source>
</evidence>
<evidence type="ECO:0000256" key="6">
    <source>
        <dbReference type="ARBA" id="ARBA00023136"/>
    </source>
</evidence>
<evidence type="ECO:0000256" key="2">
    <source>
        <dbReference type="ARBA" id="ARBA00022606"/>
    </source>
</evidence>
<evidence type="ECO:0000256" key="5">
    <source>
        <dbReference type="ARBA" id="ARBA00022989"/>
    </source>
</evidence>
<dbReference type="OrthoDB" id="7726730at2759"/>
<dbReference type="AlphaFoldDB" id="A0A6R8GKW9"/>
<sequence>MEQLEFRNTVRRTVQIIFGFIVVDTVLLVIPNSMKNDLLGLPHALTLMGRGTSEMLNFILASFLSVSSSPKYFSSTACVGVTLVGMRTKLRIISHRFKLISQQTFSSEEQCFKRINGEVKEALAQHLEYWSHLQTMKDLIGKMFFLVHYFSIFAVGALLYVCHEITPNSITLVIIAGTSSVLLEYFLLCCFVESLADEADAIEQYIFEISAQIPFCSNLRSEYVQLQSTLMIIWINTRNGMSMNCVGLFEINISAFAALVDVAYSVLMFLINMG</sequence>
<name>A0A6R8GKW9_AEDAE</name>
<keyword evidence="2" id="KW-0716">Sensory transduction</keyword>
<protein>
    <recommendedName>
        <fullName evidence="11">Odorant receptor</fullName>
    </recommendedName>
</protein>
<keyword evidence="8" id="KW-0807">Transducer</keyword>
<evidence type="ECO:0008006" key="11">
    <source>
        <dbReference type="Google" id="ProtNLM"/>
    </source>
</evidence>
<keyword evidence="3" id="KW-0812">Transmembrane</keyword>
<dbReference type="InterPro" id="IPR004117">
    <property type="entry name" value="7tm6_olfct_rcpt"/>
</dbReference>
<proteinExistence type="predicted"/>
<accession>A0A6R8GKW9</accession>
<dbReference type="GO" id="GO:0016020">
    <property type="term" value="C:membrane"/>
    <property type="evidence" value="ECO:0007669"/>
    <property type="project" value="UniProtKB-SubCell"/>
</dbReference>
<gene>
    <name evidence="9" type="primary">110678721</name>
</gene>
<evidence type="ECO:0000313" key="10">
    <source>
        <dbReference type="Proteomes" id="UP000008820"/>
    </source>
</evidence>
<keyword evidence="7" id="KW-0675">Receptor</keyword>
<evidence type="ECO:0000256" key="7">
    <source>
        <dbReference type="ARBA" id="ARBA00023170"/>
    </source>
</evidence>
<evidence type="ECO:0000313" key="9">
    <source>
        <dbReference type="EnsemblMetazoa" id="AAEL018107-PB"/>
    </source>
</evidence>
<evidence type="ECO:0000256" key="8">
    <source>
        <dbReference type="ARBA" id="ARBA00023224"/>
    </source>
</evidence>